<reference evidence="2" key="1">
    <citation type="submission" date="2006-12" db="EMBL/GenBank/DDBJ databases">
        <title>Complete sequence of Acidovorax avenae subsp. citrulli AAC00-1.</title>
        <authorList>
            <consortium name="US DOE Joint Genome Institute"/>
            <person name="Copeland A."/>
            <person name="Lucas S."/>
            <person name="Lapidus A."/>
            <person name="Barry K."/>
            <person name="Detter J.C."/>
            <person name="Glavina del Rio T."/>
            <person name="Dalin E."/>
            <person name="Tice H."/>
            <person name="Pitluck S."/>
            <person name="Kiss H."/>
            <person name="Brettin T."/>
            <person name="Bruce D."/>
            <person name="Han C."/>
            <person name="Tapia R."/>
            <person name="Gilna P."/>
            <person name="Schmutz J."/>
            <person name="Larimer F."/>
            <person name="Land M."/>
            <person name="Hauser L."/>
            <person name="Kyrpides N."/>
            <person name="Kim E."/>
            <person name="Stahl D."/>
            <person name="Richardson P."/>
        </authorList>
    </citation>
    <scope>NUCLEOTIDE SEQUENCE</scope>
    <source>
        <strain evidence="2">AAC00-1</strain>
    </source>
</reference>
<dbReference type="InterPro" id="IPR013394">
    <property type="entry name" value="T3SS_HrpB1/HrpK"/>
</dbReference>
<dbReference type="STRING" id="397945.Aave_0468"/>
<feature type="region of interest" description="Disordered" evidence="1">
    <location>
        <begin position="127"/>
        <end position="161"/>
    </location>
</feature>
<organism evidence="2 3">
    <name type="scientific">Paracidovorax citrulli (strain AAC00-1)</name>
    <name type="common">Acidovorax citrulli</name>
    <dbReference type="NCBI Taxonomy" id="397945"/>
    <lineage>
        <taxon>Bacteria</taxon>
        <taxon>Pseudomonadati</taxon>
        <taxon>Pseudomonadota</taxon>
        <taxon>Betaproteobacteria</taxon>
        <taxon>Burkholderiales</taxon>
        <taxon>Comamonadaceae</taxon>
        <taxon>Paracidovorax</taxon>
    </lineage>
</organism>
<gene>
    <name evidence="2" type="ordered locus">Aave_0468</name>
</gene>
<dbReference type="Proteomes" id="UP000002596">
    <property type="component" value="Chromosome"/>
</dbReference>
<dbReference type="Pfam" id="PF09613">
    <property type="entry name" value="HrpB1_HrpK"/>
    <property type="match status" value="1"/>
</dbReference>
<dbReference type="OrthoDB" id="8810257at2"/>
<dbReference type="KEGG" id="aav:Aave_0468"/>
<evidence type="ECO:0000313" key="2">
    <source>
        <dbReference type="EMBL" id="ABM31075.1"/>
    </source>
</evidence>
<evidence type="ECO:0000313" key="3">
    <source>
        <dbReference type="Proteomes" id="UP000002596"/>
    </source>
</evidence>
<accession>A1TJD7</accession>
<protein>
    <submittedName>
        <fullName evidence="2">HrpB1 protein</fullName>
    </submittedName>
</protein>
<proteinExistence type="predicted"/>
<dbReference type="HOGENOM" id="CLU_107482_1_0_4"/>
<dbReference type="AlphaFoldDB" id="A1TJD7"/>
<name>A1TJD7_PARC0</name>
<evidence type="ECO:0000256" key="1">
    <source>
        <dbReference type="SAM" id="MobiDB-lite"/>
    </source>
</evidence>
<dbReference type="RefSeq" id="WP_011793651.1">
    <property type="nucleotide sequence ID" value="NC_008752.1"/>
</dbReference>
<dbReference type="EMBL" id="CP000512">
    <property type="protein sequence ID" value="ABM31075.1"/>
    <property type="molecule type" value="Genomic_DNA"/>
</dbReference>
<sequence length="172" mass="19104">MTPKISRREVVAGLINLATKAVELELTDDAAEILQGARILRPRMVELDLLEGWICIQRGQVEECIRLMRNVEGSPTHWGMAKALMARCQRFMRDPAWRANAEEVLAGCTDPTALYLVQQLFAQAGDADGHTAGQDNASQESGETPDPQSTFRPRKFAPVDPLTNPFVFQLRA</sequence>
<feature type="compositionally biased region" description="Polar residues" evidence="1">
    <location>
        <begin position="133"/>
        <end position="151"/>
    </location>
</feature>
<dbReference type="eggNOG" id="ENOG50334PC">
    <property type="taxonomic scope" value="Bacteria"/>
</dbReference>